<dbReference type="CDD" id="cd00055">
    <property type="entry name" value="EGF_Lam"/>
    <property type="match status" value="13"/>
</dbReference>
<evidence type="ECO:0000259" key="17">
    <source>
        <dbReference type="PROSITE" id="PS51116"/>
    </source>
</evidence>
<feature type="disulfide bond" evidence="13">
    <location>
        <begin position="1051"/>
        <end position="1060"/>
    </location>
</feature>
<keyword evidence="2" id="KW-0964">Secreted</keyword>
<dbReference type="Gene3D" id="2.10.25.10">
    <property type="entry name" value="Laminin"/>
    <property type="match status" value="9"/>
</dbReference>
<feature type="domain" description="Laminin EGF-like" evidence="16">
    <location>
        <begin position="767"/>
        <end position="814"/>
    </location>
</feature>
<dbReference type="InterPro" id="IPR056863">
    <property type="entry name" value="LMN_ATRN_NET-like_EGF"/>
</dbReference>
<feature type="domain" description="Laminin EGF-like" evidence="16">
    <location>
        <begin position="1022"/>
        <end position="1078"/>
    </location>
</feature>
<feature type="disulfide bond" evidence="13">
    <location>
        <begin position="815"/>
        <end position="827"/>
    </location>
</feature>
<evidence type="ECO:0000256" key="14">
    <source>
        <dbReference type="SAM" id="Coils"/>
    </source>
</evidence>
<feature type="disulfide bond" evidence="13">
    <location>
        <begin position="1081"/>
        <end position="1098"/>
    </location>
</feature>
<dbReference type="FunFam" id="2.10.25.10:FF:000074">
    <property type="entry name" value="Laminin subunit alpha"/>
    <property type="match status" value="1"/>
</dbReference>
<reference evidence="19" key="4">
    <citation type="submission" date="2025-08" db="UniProtKB">
        <authorList>
            <consortium name="Ensembl"/>
        </authorList>
    </citation>
    <scope>IDENTIFICATION</scope>
</reference>
<dbReference type="Ensembl" id="ENSCMIT00000049418.1">
    <property type="protein sequence ID" value="ENSCMIP00000048741.1"/>
    <property type="gene ID" value="ENSCMIG00000019855.1"/>
</dbReference>
<feature type="domain" description="Laminin EGF-like" evidence="16">
    <location>
        <begin position="404"/>
        <end position="463"/>
    </location>
</feature>
<keyword evidence="7" id="KW-0084">Basement membrane</keyword>
<keyword evidence="12 13" id="KW-0424">Laminin EGF-like domain</keyword>
<feature type="domain" description="Laminin EGF-like" evidence="16">
    <location>
        <begin position="277"/>
        <end position="340"/>
    </location>
</feature>
<dbReference type="FunFam" id="2.170.300.10:FF:000001">
    <property type="entry name" value="Laminin subunit beta-1"/>
    <property type="match status" value="1"/>
</dbReference>
<dbReference type="OMA" id="NYRHRQE"/>
<dbReference type="InterPro" id="IPR008211">
    <property type="entry name" value="Laminin_N"/>
</dbReference>
<evidence type="ECO:0000256" key="5">
    <source>
        <dbReference type="ARBA" id="ARBA00022729"/>
    </source>
</evidence>
<reference evidence="20" key="2">
    <citation type="journal article" date="2007" name="PLoS Biol.">
        <title>Survey sequencing and comparative analysis of the elephant shark (Callorhinchus milii) genome.</title>
        <authorList>
            <person name="Venkatesh B."/>
            <person name="Kirkness E.F."/>
            <person name="Loh Y.H."/>
            <person name="Halpern A.L."/>
            <person name="Lee A.P."/>
            <person name="Johnson J."/>
            <person name="Dandona N."/>
            <person name="Viswanathan L.D."/>
            <person name="Tay A."/>
            <person name="Venter J.C."/>
            <person name="Strausberg R.L."/>
            <person name="Brenner S."/>
        </authorList>
    </citation>
    <scope>NUCLEOTIDE SEQUENCE [LARGE SCALE GENOMIC DNA]</scope>
</reference>
<feature type="disulfide bond" evidence="13">
    <location>
        <begin position="1127"/>
        <end position="1139"/>
    </location>
</feature>
<dbReference type="FunFam" id="2.10.25.10:FF:000011">
    <property type="entry name" value="Cadherin EGF LAG seven-pass G-type receptor"/>
    <property type="match status" value="1"/>
</dbReference>
<keyword evidence="4" id="KW-0597">Phosphoprotein</keyword>
<feature type="domain" description="Laminin EGF-like" evidence="16">
    <location>
        <begin position="1079"/>
        <end position="1126"/>
    </location>
</feature>
<evidence type="ECO:0000256" key="2">
    <source>
        <dbReference type="ARBA" id="ARBA00022525"/>
    </source>
</evidence>
<keyword evidence="5 15" id="KW-0732">Signal</keyword>
<feature type="signal peptide" evidence="15">
    <location>
        <begin position="1"/>
        <end position="27"/>
    </location>
</feature>
<dbReference type="SMART" id="SM00180">
    <property type="entry name" value="EGF_Lam"/>
    <property type="match status" value="13"/>
</dbReference>
<evidence type="ECO:0000256" key="6">
    <source>
        <dbReference type="ARBA" id="ARBA00022737"/>
    </source>
</evidence>
<dbReference type="FunFam" id="2.10.25.10:FF:000209">
    <property type="entry name" value="Laminin subunit alpha 5"/>
    <property type="match status" value="1"/>
</dbReference>
<feature type="domain" description="Laminin EGF-like" evidence="16">
    <location>
        <begin position="464"/>
        <end position="515"/>
    </location>
</feature>
<dbReference type="InterPro" id="IPR050440">
    <property type="entry name" value="Laminin/Netrin_ECM"/>
</dbReference>
<feature type="domain" description="Laminin EGF-like" evidence="16">
    <location>
        <begin position="1127"/>
        <end position="1173"/>
    </location>
</feature>
<evidence type="ECO:0000256" key="3">
    <source>
        <dbReference type="ARBA" id="ARBA00022530"/>
    </source>
</evidence>
<feature type="disulfide bond" evidence="13">
    <location>
        <begin position="1129"/>
        <end position="1146"/>
    </location>
</feature>
<reference evidence="19" key="5">
    <citation type="submission" date="2025-09" db="UniProtKB">
        <authorList>
            <consortium name="Ensembl"/>
        </authorList>
    </citation>
    <scope>IDENTIFICATION</scope>
</reference>
<feature type="disulfide bond" evidence="13">
    <location>
        <begin position="836"/>
        <end position="845"/>
    </location>
</feature>
<keyword evidence="9 14" id="KW-0175">Coiled coil</keyword>
<feature type="disulfide bond" evidence="13">
    <location>
        <begin position="880"/>
        <end position="889"/>
    </location>
</feature>
<feature type="disulfide bond" evidence="13">
    <location>
        <begin position="994"/>
        <end position="1003"/>
    </location>
</feature>
<keyword evidence="6" id="KW-0677">Repeat</keyword>
<dbReference type="InterPro" id="IPR056558">
    <property type="entry name" value="LAMB1-4_helical"/>
</dbReference>
<dbReference type="Pfam" id="PF23219">
    <property type="entry name" value="LAMB1"/>
    <property type="match status" value="1"/>
</dbReference>
<keyword evidence="8" id="KW-0130">Cell adhesion</keyword>
<evidence type="ECO:0000256" key="8">
    <source>
        <dbReference type="ARBA" id="ARBA00022889"/>
    </source>
</evidence>
<dbReference type="FunFam" id="2.60.120.260:FF:000010">
    <property type="entry name" value="Laminin subunit beta 1"/>
    <property type="match status" value="1"/>
</dbReference>
<feature type="coiled-coil region" evidence="14">
    <location>
        <begin position="1433"/>
        <end position="1509"/>
    </location>
</feature>
<feature type="domain" description="Laminin IV type B" evidence="17">
    <location>
        <begin position="555"/>
        <end position="761"/>
    </location>
</feature>
<gene>
    <name evidence="19" type="primary">lamb2</name>
</gene>
<comment type="caution">
    <text evidence="13">Lacks conserved residue(s) required for the propagation of feature annotation.</text>
</comment>
<dbReference type="FunFam" id="2.170.300.10:FF:000004">
    <property type="entry name" value="Laminin subunit beta 1"/>
    <property type="match status" value="1"/>
</dbReference>
<dbReference type="FunFam" id="2.10.25.10:FF:000101">
    <property type="entry name" value="Laminin subunit beta 1"/>
    <property type="match status" value="1"/>
</dbReference>
<dbReference type="PRINTS" id="PR00011">
    <property type="entry name" value="EGFLAMININ"/>
</dbReference>
<evidence type="ECO:0000256" key="1">
    <source>
        <dbReference type="ARBA" id="ARBA00004302"/>
    </source>
</evidence>
<feature type="disulfide bond" evidence="13">
    <location>
        <begin position="499"/>
        <end position="513"/>
    </location>
</feature>
<feature type="chain" id="PRO_5021352549" evidence="15">
    <location>
        <begin position="28"/>
        <end position="1782"/>
    </location>
</feature>
<dbReference type="FunFam" id="2.10.25.10:FF:000138">
    <property type="entry name" value="Laminin subunit beta 1"/>
    <property type="match status" value="1"/>
</dbReference>
<dbReference type="GO" id="GO:0043256">
    <property type="term" value="C:laminin complex"/>
    <property type="evidence" value="ECO:0007669"/>
    <property type="project" value="TreeGrafter"/>
</dbReference>
<dbReference type="GO" id="GO:0016477">
    <property type="term" value="P:cell migration"/>
    <property type="evidence" value="ECO:0007669"/>
    <property type="project" value="TreeGrafter"/>
</dbReference>
<dbReference type="Pfam" id="PF24973">
    <property type="entry name" value="EGF_LMN_ATRN"/>
    <property type="match status" value="2"/>
</dbReference>
<keyword evidence="10 13" id="KW-1015">Disulfide bond</keyword>
<feature type="disulfide bond" evidence="13">
    <location>
        <begin position="487"/>
        <end position="496"/>
    </location>
</feature>
<dbReference type="GeneTree" id="ENSGT00940000156060"/>
<dbReference type="SMART" id="SM00181">
    <property type="entry name" value="EGF"/>
    <property type="match status" value="9"/>
</dbReference>
<feature type="domain" description="Laminin EGF-like" evidence="16">
    <location>
        <begin position="341"/>
        <end position="403"/>
    </location>
</feature>
<evidence type="ECO:0000313" key="19">
    <source>
        <dbReference type="Ensembl" id="ENSCMIP00000048741.1"/>
    </source>
</evidence>
<evidence type="ECO:0000256" key="11">
    <source>
        <dbReference type="ARBA" id="ARBA00023180"/>
    </source>
</evidence>
<feature type="disulfide bond" evidence="13">
    <location>
        <begin position="1148"/>
        <end position="1157"/>
    </location>
</feature>
<evidence type="ECO:0000256" key="4">
    <source>
        <dbReference type="ARBA" id="ARBA00022553"/>
    </source>
</evidence>
<dbReference type="Pfam" id="PF00053">
    <property type="entry name" value="EGF_laminin"/>
    <property type="match status" value="11"/>
</dbReference>
<comment type="subcellular location">
    <subcellularLocation>
        <location evidence="1">Secreted</location>
        <location evidence="1">Extracellular space</location>
        <location evidence="1">Extracellular matrix</location>
        <location evidence="1">Basement membrane</location>
    </subcellularLocation>
</comment>
<dbReference type="Pfam" id="PF00055">
    <property type="entry name" value="Laminin_N"/>
    <property type="match status" value="1"/>
</dbReference>
<dbReference type="GO" id="GO:0009888">
    <property type="term" value="P:tissue development"/>
    <property type="evidence" value="ECO:0007669"/>
    <property type="project" value="TreeGrafter"/>
</dbReference>
<dbReference type="PROSITE" id="PS00022">
    <property type="entry name" value="EGF_1"/>
    <property type="match status" value="1"/>
</dbReference>
<feature type="disulfide bond" evidence="13">
    <location>
        <begin position="767"/>
        <end position="779"/>
    </location>
</feature>
<feature type="disulfide bond" evidence="13">
    <location>
        <begin position="769"/>
        <end position="786"/>
    </location>
</feature>
<keyword evidence="20" id="KW-1185">Reference proteome</keyword>
<evidence type="ECO:0000256" key="13">
    <source>
        <dbReference type="PROSITE-ProRule" id="PRU00460"/>
    </source>
</evidence>
<feature type="domain" description="Laminin EGF-like" evidence="16">
    <location>
        <begin position="970"/>
        <end position="1021"/>
    </location>
</feature>
<evidence type="ECO:0000256" key="7">
    <source>
        <dbReference type="ARBA" id="ARBA00022869"/>
    </source>
</evidence>
<dbReference type="FunFam" id="2.10.25.10:FF:000130">
    <property type="entry name" value="Laminin subunit beta 1"/>
    <property type="match status" value="1"/>
</dbReference>
<feature type="disulfide bond" evidence="13">
    <location>
        <begin position="817"/>
        <end position="834"/>
    </location>
</feature>
<dbReference type="FunFam" id="2.10.25.10:FF:000084">
    <property type="entry name" value="Laminin subunit alpha 3"/>
    <property type="match status" value="1"/>
</dbReference>
<evidence type="ECO:0000256" key="9">
    <source>
        <dbReference type="ARBA" id="ARBA00023054"/>
    </source>
</evidence>
<dbReference type="FunFam" id="2.10.25.10:FF:000065">
    <property type="entry name" value="Laminin subunit beta 1"/>
    <property type="match status" value="1"/>
</dbReference>
<feature type="coiled-coil region" evidence="14">
    <location>
        <begin position="1557"/>
        <end position="1770"/>
    </location>
</feature>
<dbReference type="STRING" id="7868.ENSCMIP00000048741"/>
<dbReference type="PANTHER" id="PTHR10574:SF36">
    <property type="entry name" value="LAMININ SUBUNIT BETA-2"/>
    <property type="match status" value="1"/>
</dbReference>
<keyword evidence="11" id="KW-0325">Glycoprotein</keyword>
<dbReference type="InterPro" id="IPR002049">
    <property type="entry name" value="LE_dom"/>
</dbReference>
<dbReference type="PROSITE" id="PS01248">
    <property type="entry name" value="EGF_LAM_1"/>
    <property type="match status" value="5"/>
</dbReference>
<dbReference type="FunFam" id="2.10.25.10:FF:000135">
    <property type="entry name" value="Laminin subunit beta 4"/>
    <property type="match status" value="2"/>
</dbReference>
<reference evidence="20" key="3">
    <citation type="journal article" date="2014" name="Nature">
        <title>Elephant shark genome provides unique insights into gnathostome evolution.</title>
        <authorList>
            <consortium name="International Elephant Shark Genome Sequencing Consortium"/>
            <person name="Venkatesh B."/>
            <person name="Lee A.P."/>
            <person name="Ravi V."/>
            <person name="Maurya A.K."/>
            <person name="Lian M.M."/>
            <person name="Swann J.B."/>
            <person name="Ohta Y."/>
            <person name="Flajnik M.F."/>
            <person name="Sutoh Y."/>
            <person name="Kasahara M."/>
            <person name="Hoon S."/>
            <person name="Gangu V."/>
            <person name="Roy S.W."/>
            <person name="Irimia M."/>
            <person name="Korzh V."/>
            <person name="Kondrychyn I."/>
            <person name="Lim Z.W."/>
            <person name="Tay B.H."/>
            <person name="Tohari S."/>
            <person name="Kong K.W."/>
            <person name="Ho S."/>
            <person name="Lorente-Galdos B."/>
            <person name="Quilez J."/>
            <person name="Marques-Bonet T."/>
            <person name="Raney B.J."/>
            <person name="Ingham P.W."/>
            <person name="Tay A."/>
            <person name="Hillier L.W."/>
            <person name="Minx P."/>
            <person name="Boehm T."/>
            <person name="Wilson R.K."/>
            <person name="Brenner S."/>
            <person name="Warren W.C."/>
        </authorList>
    </citation>
    <scope>NUCLEOTIDE SEQUENCE [LARGE SCALE GENOMIC DNA]</scope>
</reference>
<feature type="domain" description="Laminin EGF-like" evidence="16">
    <location>
        <begin position="861"/>
        <end position="910"/>
    </location>
</feature>
<feature type="disulfide bond" evidence="13">
    <location>
        <begin position="306"/>
        <end position="315"/>
    </location>
</feature>
<dbReference type="GO" id="GO:0009887">
    <property type="term" value="P:animal organ morphogenesis"/>
    <property type="evidence" value="ECO:0007669"/>
    <property type="project" value="TreeGrafter"/>
</dbReference>
<dbReference type="Gene3D" id="2.170.300.10">
    <property type="entry name" value="Tie2 ligand-binding domain superfamily"/>
    <property type="match status" value="2"/>
</dbReference>
<reference evidence="20" key="1">
    <citation type="journal article" date="2006" name="Science">
        <title>Ancient noncoding elements conserved in the human genome.</title>
        <authorList>
            <person name="Venkatesh B."/>
            <person name="Kirkness E.F."/>
            <person name="Loh Y.H."/>
            <person name="Halpern A.L."/>
            <person name="Lee A.P."/>
            <person name="Johnson J."/>
            <person name="Dandona N."/>
            <person name="Viswanathan L.D."/>
            <person name="Tay A."/>
            <person name="Venter J.C."/>
            <person name="Strausberg R.L."/>
            <person name="Brenner S."/>
        </authorList>
    </citation>
    <scope>NUCLEOTIDE SEQUENCE [LARGE SCALE GENOMIC DNA]</scope>
</reference>
<name>A0A4W3K8Y2_CALMI</name>
<dbReference type="PROSITE" id="PS50027">
    <property type="entry name" value="EGF_LAM_2"/>
    <property type="match status" value="11"/>
</dbReference>
<feature type="disulfide bond" evidence="13">
    <location>
        <begin position="788"/>
        <end position="797"/>
    </location>
</feature>
<organism evidence="19 20">
    <name type="scientific">Callorhinchus milii</name>
    <name type="common">Ghost shark</name>
    <dbReference type="NCBI Taxonomy" id="7868"/>
    <lineage>
        <taxon>Eukaryota</taxon>
        <taxon>Metazoa</taxon>
        <taxon>Chordata</taxon>
        <taxon>Craniata</taxon>
        <taxon>Vertebrata</taxon>
        <taxon>Chondrichthyes</taxon>
        <taxon>Holocephali</taxon>
        <taxon>Chimaeriformes</taxon>
        <taxon>Callorhinchidae</taxon>
        <taxon>Callorhinchus</taxon>
    </lineage>
</organism>
<dbReference type="SMART" id="SM00136">
    <property type="entry name" value="LamNT"/>
    <property type="match status" value="1"/>
</dbReference>
<feature type="coiled-coil region" evidence="14">
    <location>
        <begin position="1239"/>
        <end position="1301"/>
    </location>
</feature>
<dbReference type="PROSITE" id="PS51117">
    <property type="entry name" value="LAMININ_NTER"/>
    <property type="match status" value="1"/>
</dbReference>
<dbReference type="FunFam" id="2.10.25.10:FF:000145">
    <property type="entry name" value="Laminin subunit beta 1"/>
    <property type="match status" value="1"/>
</dbReference>
<feature type="disulfide bond" evidence="13">
    <location>
        <begin position="1079"/>
        <end position="1091"/>
    </location>
</feature>
<protein>
    <submittedName>
        <fullName evidence="19">Laminin, beta 2 (laminin S)</fullName>
    </submittedName>
</protein>
<evidence type="ECO:0000259" key="16">
    <source>
        <dbReference type="PROSITE" id="PS50027"/>
    </source>
</evidence>
<feature type="disulfide bond" evidence="13">
    <location>
        <begin position="1100"/>
        <end position="1109"/>
    </location>
</feature>
<evidence type="ECO:0000259" key="18">
    <source>
        <dbReference type="PROSITE" id="PS51117"/>
    </source>
</evidence>
<dbReference type="Proteomes" id="UP000314986">
    <property type="component" value="Unassembled WGS sequence"/>
</dbReference>
<accession>A0A4W3K8Y2</accession>
<dbReference type="GO" id="GO:0034446">
    <property type="term" value="P:substrate adhesion-dependent cell spreading"/>
    <property type="evidence" value="ECO:0007669"/>
    <property type="project" value="TreeGrafter"/>
</dbReference>
<dbReference type="Gene3D" id="2.60.120.260">
    <property type="entry name" value="Galactose-binding domain-like"/>
    <property type="match status" value="1"/>
</dbReference>
<dbReference type="SUPFAM" id="SSF57196">
    <property type="entry name" value="EGF/Laminin"/>
    <property type="match status" value="12"/>
</dbReference>
<dbReference type="InterPro" id="IPR000742">
    <property type="entry name" value="EGF"/>
</dbReference>
<dbReference type="GO" id="GO:0070831">
    <property type="term" value="P:basement membrane assembly"/>
    <property type="evidence" value="ECO:0007669"/>
    <property type="project" value="TreeGrafter"/>
</dbReference>
<dbReference type="InterPro" id="IPR013015">
    <property type="entry name" value="Laminin_IV_B"/>
</dbReference>
<sequence>ISWAKRGLTNLLLLLFFMSSALRACLAQAPDRAHGCSQGSCYPATGDLLVGRKSKLSASSTCGLRKQQPYCIVSHLQDEKKCFLCDSRRPYHPVRNPISHRVEYVITTFAPHRKKAWWQSENGVSEVFLRLDLEAEFHFTHLIMTFKTFRPAAMLIERSADFGRTWQVYRYFAYDCASEFPHVSRGPLRKVDDIICESRYSDIEPSTEGEVIYRVLDPAIRIEDPYSPSIQNLLKITNLRVNFTKLHTLGDNLLDSRHEIKEKYYYAMYELVVRGNCFCYGHASECAPIQGIRGDIEGMVHGRCMCNHNTKGLNCEQCGSFHNDLPWRPAEGHFTNACKRCTCNNHASSCHFDMAVYMATGNVSGGVCDDCLHHTMGRNCELCKPFYYQDPARDIRDPRVCIPCDCDPDGSVDGGICDGHDDSSLGMIAGQCRCKSHVEGPRCDKCKAGYFGLSADNTQGCQPCRCDPRGTVTDGPSCDPISGDCFCKRLVTGRSCNQCMTEHWALSHDLNGCRPCDCSIGGAYNNQCSMETGQCHCRGHMVGRRCDQVESGYFFMALDHYTYEAELAQFVTKVHREHMAGRPATWTGSGFAKVLEGGMLEFLIHNIPYSMEYDLVIRYEPQVLTADVSIIRPGPIPTSSPCGNTIPADDLLVTSLPSSSRFVSLPQPVCLERSVSYTIRMEFKRYISREKIPGANILVDSMVLIPRYSAMEMFIAGDRGSISRRETFERYRCHDHSRNIVKSPMTDICAKLISSLSAIIHDGALSCQCDPQGSLSLVCDPNGGRCRCKARVISRRCHQCAPGTYGFGPTGCRSCRCSSEGSYSTSCDPFSGQCQCRPGAFGIQCSKCQPGHWGFPACRPCHCNGHTEACEQLTGACLNCRSNTVGPNCERCVAGYYGNPVLGSGDHCRPCPCPDGPTSGRHFAASCYQEHRTRQIICNCNQGYTGSRCEECASGHYGNPSQRGGKCLPCQCNRNIDVSQPGSCSRQTGQCLKCLYNTEGLQCERCKLGYFGQASRRNCRECACNQLGTDHRHCASRDRCTCDPLTGQCSCLPNVMGQNCDRCTANHWKLASGGGCLPCQCSPVNSFGPTCNEFTGQCLCHPGFGGQTCTDCQENYWGDPNTQCRVCDCDQQGIETNQCDRGSGHCVCRQGVSGVRCDQCARGFSGEFPDCHPCHQCFGDWDRVVQDLSAQTRILIERAREIRVSGVSGVYGDNFRVLEEKLTEARRIVTGRNATAVAVTQLMNLIADLRDKISETTDTLTKLEADLTEAQDQNSKANNDLNNLEREARAVNHSAKELDRQLDVLKHSNFLGAYDSILGSHNQSCQAERRVNGSTVTFPSIVGESADTRRRTELVMRARKDEFNRKNAANRRALNDLSAKVQTLNLKKINEKVCGAPGNLLCIESPCGGAGCREDDGSRHCGGINCNGAVAVADTALDRAQQSEEELQKAMNEVEELFQKVAEAKLKANEAKRKAQATLDKANDTKDRINRSNKELRDLIQQIRDFLTQEGADPDSIEMVASRVLELSIPASPQQIRYLAEEIKDKVNSLSNVDAILDQTAGDVRKAEQLLQDARRARNRAENVKNTAEAVKQALEDARRAQHAAEDAIRRAAGDIEETERTLSGIQTDTANAERNLNNAMDQLARLDGRIDMLKMKRANNSLAASRAEETASVAQDKANEAKQILDGQLIDKYKMVQGLIDRKASTIIDAKRKAEQLRDEARQLLRDAQNKLERLNVLERQYVVNEHVLEGKAQQLDKLEEKMKSILKAINLQIQIYNTCQ</sequence>
<feature type="disulfide bond" evidence="13">
    <location>
        <begin position="371"/>
        <end position="380"/>
    </location>
</feature>
<dbReference type="InParanoid" id="A0A4W3K8Y2"/>
<evidence type="ECO:0000256" key="10">
    <source>
        <dbReference type="ARBA" id="ARBA00023157"/>
    </source>
</evidence>
<keyword evidence="3" id="KW-0272">Extracellular matrix</keyword>
<proteinExistence type="predicted"/>
<evidence type="ECO:0000256" key="15">
    <source>
        <dbReference type="SAM" id="SignalP"/>
    </source>
</evidence>
<feature type="disulfide bond" evidence="13">
    <location>
        <begin position="434"/>
        <end position="443"/>
    </location>
</feature>
<dbReference type="PANTHER" id="PTHR10574">
    <property type="entry name" value="NETRIN/LAMININ-RELATED"/>
    <property type="match status" value="1"/>
</dbReference>
<dbReference type="GO" id="GO:0007411">
    <property type="term" value="P:axon guidance"/>
    <property type="evidence" value="ECO:0007669"/>
    <property type="project" value="TreeGrafter"/>
</dbReference>
<dbReference type="PROSITE" id="PS51116">
    <property type="entry name" value="LAMININ_IVB"/>
    <property type="match status" value="1"/>
</dbReference>
<evidence type="ECO:0000256" key="12">
    <source>
        <dbReference type="ARBA" id="ARBA00023292"/>
    </source>
</evidence>
<feature type="domain" description="Laminin EGF-like" evidence="16">
    <location>
        <begin position="815"/>
        <end position="860"/>
    </location>
</feature>
<evidence type="ECO:0000313" key="20">
    <source>
        <dbReference type="Proteomes" id="UP000314986"/>
    </source>
</evidence>
<dbReference type="CDD" id="cd22299">
    <property type="entry name" value="cc_LAMB2_C"/>
    <property type="match status" value="1"/>
</dbReference>
<dbReference type="SUPFAM" id="SSF58104">
    <property type="entry name" value="Methyl-accepting chemotaxis protein (MCP) signaling domain"/>
    <property type="match status" value="1"/>
</dbReference>
<dbReference type="Pfam" id="PF21199">
    <property type="entry name" value="LAMININ_IV_B"/>
    <property type="match status" value="1"/>
</dbReference>
<feature type="domain" description="Laminin N-terminal" evidence="18">
    <location>
        <begin position="37"/>
        <end position="276"/>
    </location>
</feature>